<evidence type="ECO:0000313" key="1">
    <source>
        <dbReference type="EMBL" id="MRG98227.1"/>
    </source>
</evidence>
<gene>
    <name evidence="1" type="ORF">GF068_40900</name>
</gene>
<dbReference type="Proteomes" id="UP000440224">
    <property type="component" value="Unassembled WGS sequence"/>
</dbReference>
<protein>
    <submittedName>
        <fullName evidence="1">Uncharacterized protein</fullName>
    </submittedName>
</protein>
<accession>A0A6N7Q3F1</accession>
<organism evidence="1 2">
    <name type="scientific">Polyangium spumosum</name>
    <dbReference type="NCBI Taxonomy" id="889282"/>
    <lineage>
        <taxon>Bacteria</taxon>
        <taxon>Pseudomonadati</taxon>
        <taxon>Myxococcota</taxon>
        <taxon>Polyangia</taxon>
        <taxon>Polyangiales</taxon>
        <taxon>Polyangiaceae</taxon>
        <taxon>Polyangium</taxon>
    </lineage>
</organism>
<proteinExistence type="predicted"/>
<evidence type="ECO:0000313" key="2">
    <source>
        <dbReference type="Proteomes" id="UP000440224"/>
    </source>
</evidence>
<keyword evidence="2" id="KW-1185">Reference proteome</keyword>
<reference evidence="1 2" key="1">
    <citation type="submission" date="2019-10" db="EMBL/GenBank/DDBJ databases">
        <title>A soil myxobacterium in the family Polyangiaceae.</title>
        <authorList>
            <person name="Li Y."/>
            <person name="Wang J."/>
        </authorList>
    </citation>
    <scope>NUCLEOTIDE SEQUENCE [LARGE SCALE GENOMIC DNA]</scope>
    <source>
        <strain evidence="1 2">DSM 14734</strain>
    </source>
</reference>
<dbReference type="EMBL" id="WJIE01000027">
    <property type="protein sequence ID" value="MRG98227.1"/>
    <property type="molecule type" value="Genomic_DNA"/>
</dbReference>
<sequence>MKSARKAPAHIEDPFPQTMEGDSMVKRFAVGKVCRPEAVFLDKFAPGFPPTMWRATGNTKRMHPSIRQKILEHNWFLLPFALPFLEGEDASVEAYNLAREHQIDGMMLRQYLVEHDGDELTPSDLTTRLWVGGQQPPTPKGMAYLRYLAAQTKKEG</sequence>
<comment type="caution">
    <text evidence="1">The sequence shown here is derived from an EMBL/GenBank/DDBJ whole genome shotgun (WGS) entry which is preliminary data.</text>
</comment>
<dbReference type="RefSeq" id="WP_153825001.1">
    <property type="nucleotide sequence ID" value="NZ_WJIE01000027.1"/>
</dbReference>
<name>A0A6N7Q3F1_9BACT</name>
<dbReference type="AlphaFoldDB" id="A0A6N7Q3F1"/>